<accession>A0A0A9HKF1</accession>
<name>A0A0A9HKF1_ARUDO</name>
<organism evidence="1">
    <name type="scientific">Arundo donax</name>
    <name type="common">Giant reed</name>
    <name type="synonym">Donax arundinaceus</name>
    <dbReference type="NCBI Taxonomy" id="35708"/>
    <lineage>
        <taxon>Eukaryota</taxon>
        <taxon>Viridiplantae</taxon>
        <taxon>Streptophyta</taxon>
        <taxon>Embryophyta</taxon>
        <taxon>Tracheophyta</taxon>
        <taxon>Spermatophyta</taxon>
        <taxon>Magnoliopsida</taxon>
        <taxon>Liliopsida</taxon>
        <taxon>Poales</taxon>
        <taxon>Poaceae</taxon>
        <taxon>PACMAD clade</taxon>
        <taxon>Arundinoideae</taxon>
        <taxon>Arundineae</taxon>
        <taxon>Arundo</taxon>
    </lineage>
</organism>
<protein>
    <submittedName>
        <fullName evidence="1">Uncharacterized protein</fullName>
    </submittedName>
</protein>
<reference evidence="1" key="1">
    <citation type="submission" date="2014-09" db="EMBL/GenBank/DDBJ databases">
        <authorList>
            <person name="Magalhaes I.L.F."/>
            <person name="Oliveira U."/>
            <person name="Santos F.R."/>
            <person name="Vidigal T.H.D.A."/>
            <person name="Brescovit A.D."/>
            <person name="Santos A.J."/>
        </authorList>
    </citation>
    <scope>NUCLEOTIDE SEQUENCE</scope>
    <source>
        <tissue evidence="1">Shoot tissue taken approximately 20 cm above the soil surface</tissue>
    </source>
</reference>
<dbReference type="AlphaFoldDB" id="A0A0A9HKF1"/>
<evidence type="ECO:0000313" key="1">
    <source>
        <dbReference type="EMBL" id="JAE37217.1"/>
    </source>
</evidence>
<reference evidence="1" key="2">
    <citation type="journal article" date="2015" name="Data Brief">
        <title>Shoot transcriptome of the giant reed, Arundo donax.</title>
        <authorList>
            <person name="Barrero R.A."/>
            <person name="Guerrero F.D."/>
            <person name="Moolhuijzen P."/>
            <person name="Goolsby J.A."/>
            <person name="Tidwell J."/>
            <person name="Bellgard S.E."/>
            <person name="Bellgard M.I."/>
        </authorList>
    </citation>
    <scope>NUCLEOTIDE SEQUENCE</scope>
    <source>
        <tissue evidence="1">Shoot tissue taken approximately 20 cm above the soil surface</tissue>
    </source>
</reference>
<dbReference type="EMBL" id="GBRH01160679">
    <property type="protein sequence ID" value="JAE37217.1"/>
    <property type="molecule type" value="Transcribed_RNA"/>
</dbReference>
<sequence>MILSQSSCLSNISETSLKFLISQNSCSDQCSLALCYPTNIHPSCINIEVYHRYCRKTDTWKN</sequence>
<proteinExistence type="predicted"/>